<protein>
    <submittedName>
        <fullName evidence="2">Uncharacterized protein</fullName>
    </submittedName>
</protein>
<dbReference type="EMBL" id="JACEIK010004238">
    <property type="protein sequence ID" value="MCD9644742.1"/>
    <property type="molecule type" value="Genomic_DNA"/>
</dbReference>
<sequence length="95" mass="11147">MESEKEINYEEVKSVIEAMAASGKFWHDWDKLKGMLSFHLKQVLSDYPEAKMTIEQQKSCLGESLPELAERLDDVGRKCDVKNKKVEWRKKEELE</sequence>
<evidence type="ECO:0000313" key="3">
    <source>
        <dbReference type="Proteomes" id="UP000823775"/>
    </source>
</evidence>
<gene>
    <name evidence="2" type="ORF">HAX54_033164</name>
</gene>
<comment type="caution">
    <text evidence="2">The sequence shown here is derived from an EMBL/GenBank/DDBJ whole genome shotgun (WGS) entry which is preliminary data.</text>
</comment>
<evidence type="ECO:0000313" key="2">
    <source>
        <dbReference type="EMBL" id="MCD9644742.1"/>
    </source>
</evidence>
<name>A0ABS8VE53_DATST</name>
<accession>A0ABS8VE53</accession>
<dbReference type="PANTHER" id="PTHR16487">
    <property type="entry name" value="PPP4R2-RELATED PROTEIN"/>
    <property type="match status" value="1"/>
</dbReference>
<reference evidence="2 3" key="1">
    <citation type="journal article" date="2021" name="BMC Genomics">
        <title>Datura genome reveals duplications of psychoactive alkaloid biosynthetic genes and high mutation rate following tissue culture.</title>
        <authorList>
            <person name="Rajewski A."/>
            <person name="Carter-House D."/>
            <person name="Stajich J."/>
            <person name="Litt A."/>
        </authorList>
    </citation>
    <scope>NUCLEOTIDE SEQUENCE [LARGE SCALE GENOMIC DNA]</scope>
    <source>
        <strain evidence="2">AR-01</strain>
    </source>
</reference>
<organism evidence="2 3">
    <name type="scientific">Datura stramonium</name>
    <name type="common">Jimsonweed</name>
    <name type="synonym">Common thornapple</name>
    <dbReference type="NCBI Taxonomy" id="4076"/>
    <lineage>
        <taxon>Eukaryota</taxon>
        <taxon>Viridiplantae</taxon>
        <taxon>Streptophyta</taxon>
        <taxon>Embryophyta</taxon>
        <taxon>Tracheophyta</taxon>
        <taxon>Spermatophyta</taxon>
        <taxon>Magnoliopsida</taxon>
        <taxon>eudicotyledons</taxon>
        <taxon>Gunneridae</taxon>
        <taxon>Pentapetalae</taxon>
        <taxon>asterids</taxon>
        <taxon>lamiids</taxon>
        <taxon>Solanales</taxon>
        <taxon>Solanaceae</taxon>
        <taxon>Solanoideae</taxon>
        <taxon>Datureae</taxon>
        <taxon>Datura</taxon>
    </lineage>
</organism>
<keyword evidence="3" id="KW-1185">Reference proteome</keyword>
<comment type="similarity">
    <text evidence="1">Belongs to the PPP4R2 family.</text>
</comment>
<dbReference type="PANTHER" id="PTHR16487:SF0">
    <property type="entry name" value="PROTEIN PHOSPHATASE 4 REGULATORY SUBUNIT 2-RELATED"/>
    <property type="match status" value="1"/>
</dbReference>
<dbReference type="Proteomes" id="UP000823775">
    <property type="component" value="Unassembled WGS sequence"/>
</dbReference>
<dbReference type="InterPro" id="IPR015267">
    <property type="entry name" value="PPP4R2"/>
</dbReference>
<evidence type="ECO:0000256" key="1">
    <source>
        <dbReference type="ARBA" id="ARBA00009207"/>
    </source>
</evidence>
<proteinExistence type="inferred from homology"/>